<accession>A0A6G9YEQ0</accession>
<feature type="transmembrane region" description="Helical" evidence="5">
    <location>
        <begin position="92"/>
        <end position="109"/>
    </location>
</feature>
<feature type="transmembrane region" description="Helical" evidence="5">
    <location>
        <begin position="416"/>
        <end position="437"/>
    </location>
</feature>
<dbReference type="InterPro" id="IPR011701">
    <property type="entry name" value="MFS"/>
</dbReference>
<dbReference type="SUPFAM" id="SSF103473">
    <property type="entry name" value="MFS general substrate transporter"/>
    <property type="match status" value="1"/>
</dbReference>
<evidence type="ECO:0000256" key="2">
    <source>
        <dbReference type="ARBA" id="ARBA00022692"/>
    </source>
</evidence>
<feature type="transmembrane region" description="Helical" evidence="5">
    <location>
        <begin position="244"/>
        <end position="263"/>
    </location>
</feature>
<dbReference type="GO" id="GO:0005886">
    <property type="term" value="C:plasma membrane"/>
    <property type="evidence" value="ECO:0007669"/>
    <property type="project" value="UniProtKB-SubCell"/>
</dbReference>
<sequence>MPRRCWNSVKVAAPSMASRTISRLHRSPTRSAVRATGQVGSVHSRPVPSVVIMSHLSIGCNSKPLCPTVKRLHFATDLGGVMATGVTRSQRFVLALVCAVAVSTIYAIQPVIEAAGAGLGLARESMGGLVAAGQIGYFAGLILLVPLGDVVNRRRLITVHLILTATGAAVAAAAPNGAVAVAGLVVAGLFAVVVQVTVAYVAAVSAPSERGRNIGAVTSGVVIGILGVRVLAGVLGDTVGWRAVYALLAVLCVTLAYIVHATLDADRGTPGARYTQVLASMRRLVRTDRLFLSRGLITFFLFASFGTLWTGLALPLGAEPWNFGTTQIGLFGLVGLAGALGAARAGRWADAGRAQLITGSALALLTVSWLLIAQLRTTLALLVIGIVLLDFAVQAVHVSSQHLLTAAHPDRASSVIGAYMAFYSLGSALGAITTTWAYGTWGWAASCWAGAGYSLAGLAVWGFTQIPRRTSGAQHASHPENRLQPHG</sequence>
<dbReference type="AlphaFoldDB" id="A0A6G9YEQ0"/>
<keyword evidence="8" id="KW-1185">Reference proteome</keyword>
<feature type="transmembrane region" description="Helical" evidence="5">
    <location>
        <begin position="156"/>
        <end position="174"/>
    </location>
</feature>
<dbReference type="InterPro" id="IPR020846">
    <property type="entry name" value="MFS_dom"/>
</dbReference>
<keyword evidence="4 5" id="KW-0472">Membrane</keyword>
<dbReference type="PANTHER" id="PTHR42910:SF1">
    <property type="entry name" value="MAJOR FACILITATOR SUPERFAMILY (MFS) PROFILE DOMAIN-CONTAINING PROTEIN"/>
    <property type="match status" value="1"/>
</dbReference>
<feature type="transmembrane region" description="Helical" evidence="5">
    <location>
        <begin position="354"/>
        <end position="372"/>
    </location>
</feature>
<gene>
    <name evidence="7" type="ORF">F5544_17995</name>
</gene>
<evidence type="ECO:0000256" key="4">
    <source>
        <dbReference type="ARBA" id="ARBA00023136"/>
    </source>
</evidence>
<dbReference type="KEGG" id="nah:F5544_17995"/>
<dbReference type="GO" id="GO:0022857">
    <property type="term" value="F:transmembrane transporter activity"/>
    <property type="evidence" value="ECO:0007669"/>
    <property type="project" value="InterPro"/>
</dbReference>
<dbReference type="Gene3D" id="1.20.1250.20">
    <property type="entry name" value="MFS general substrate transporter like domains"/>
    <property type="match status" value="1"/>
</dbReference>
<dbReference type="InterPro" id="IPR036259">
    <property type="entry name" value="MFS_trans_sf"/>
</dbReference>
<evidence type="ECO:0000313" key="8">
    <source>
        <dbReference type="Proteomes" id="UP000503540"/>
    </source>
</evidence>
<proteinExistence type="predicted"/>
<evidence type="ECO:0000259" key="6">
    <source>
        <dbReference type="PROSITE" id="PS50850"/>
    </source>
</evidence>
<dbReference type="PANTHER" id="PTHR42910">
    <property type="entry name" value="TRANSPORTER SCO4007-RELATED"/>
    <property type="match status" value="1"/>
</dbReference>
<evidence type="ECO:0000313" key="7">
    <source>
        <dbReference type="EMBL" id="QIS11473.1"/>
    </source>
</evidence>
<feature type="transmembrane region" description="Helical" evidence="5">
    <location>
        <begin position="291"/>
        <end position="309"/>
    </location>
</feature>
<name>A0A6G9YEQ0_9NOCA</name>
<dbReference type="Proteomes" id="UP000503540">
    <property type="component" value="Chromosome"/>
</dbReference>
<feature type="transmembrane region" description="Helical" evidence="5">
    <location>
        <begin position="321"/>
        <end position="342"/>
    </location>
</feature>
<keyword evidence="2 5" id="KW-0812">Transmembrane</keyword>
<organism evidence="7 8">
    <name type="scientific">Nocardia arthritidis</name>
    <dbReference type="NCBI Taxonomy" id="228602"/>
    <lineage>
        <taxon>Bacteria</taxon>
        <taxon>Bacillati</taxon>
        <taxon>Actinomycetota</taxon>
        <taxon>Actinomycetes</taxon>
        <taxon>Mycobacteriales</taxon>
        <taxon>Nocardiaceae</taxon>
        <taxon>Nocardia</taxon>
    </lineage>
</organism>
<keyword evidence="3 5" id="KW-1133">Transmembrane helix</keyword>
<reference evidence="7 8" key="1">
    <citation type="journal article" date="2019" name="ACS Chem. Biol.">
        <title>Identification and Mobilization of a Cryptic Antibiotic Biosynthesis Gene Locus from a Human-Pathogenic Nocardia Isolate.</title>
        <authorList>
            <person name="Herisse M."/>
            <person name="Ishida K."/>
            <person name="Porter J.L."/>
            <person name="Howden B."/>
            <person name="Hertweck C."/>
            <person name="Stinear T.P."/>
            <person name="Pidot S.J."/>
        </authorList>
    </citation>
    <scope>NUCLEOTIDE SEQUENCE [LARGE SCALE GENOMIC DNA]</scope>
    <source>
        <strain evidence="7 8">AUSMDU00012717</strain>
    </source>
</reference>
<comment type="subcellular location">
    <subcellularLocation>
        <location evidence="1">Cell membrane</location>
        <topology evidence="1">Multi-pass membrane protein</topology>
    </subcellularLocation>
</comment>
<dbReference type="PROSITE" id="PS50850">
    <property type="entry name" value="MFS"/>
    <property type="match status" value="1"/>
</dbReference>
<evidence type="ECO:0000256" key="5">
    <source>
        <dbReference type="SAM" id="Phobius"/>
    </source>
</evidence>
<feature type="transmembrane region" description="Helical" evidence="5">
    <location>
        <begin position="180"/>
        <end position="202"/>
    </location>
</feature>
<feature type="transmembrane region" description="Helical" evidence="5">
    <location>
        <begin position="214"/>
        <end position="232"/>
    </location>
</feature>
<dbReference type="EMBL" id="CP046172">
    <property type="protein sequence ID" value="QIS11473.1"/>
    <property type="molecule type" value="Genomic_DNA"/>
</dbReference>
<protein>
    <submittedName>
        <fullName evidence="7">MFS transporter</fullName>
    </submittedName>
</protein>
<feature type="domain" description="Major facilitator superfamily (MFS) profile" evidence="6">
    <location>
        <begin position="90"/>
        <end position="469"/>
    </location>
</feature>
<feature type="transmembrane region" description="Helical" evidence="5">
    <location>
        <begin position="129"/>
        <end position="147"/>
    </location>
</feature>
<evidence type="ECO:0000256" key="3">
    <source>
        <dbReference type="ARBA" id="ARBA00022989"/>
    </source>
</evidence>
<evidence type="ECO:0000256" key="1">
    <source>
        <dbReference type="ARBA" id="ARBA00004651"/>
    </source>
</evidence>
<dbReference type="Pfam" id="PF07690">
    <property type="entry name" value="MFS_1"/>
    <property type="match status" value="1"/>
</dbReference>
<feature type="transmembrane region" description="Helical" evidence="5">
    <location>
        <begin position="443"/>
        <end position="463"/>
    </location>
</feature>
<feature type="transmembrane region" description="Helical" evidence="5">
    <location>
        <begin position="378"/>
        <end position="396"/>
    </location>
</feature>
<dbReference type="CDD" id="cd17324">
    <property type="entry name" value="MFS_NepI_like"/>
    <property type="match status" value="1"/>
</dbReference>